<name>A0A6A6ZRZ9_9PLEO</name>
<dbReference type="Proteomes" id="UP000799424">
    <property type="component" value="Unassembled WGS sequence"/>
</dbReference>
<sequence length="281" mass="30898">MVISAPTYHIVSNVLPETAGGRHKIGTIVDNLQVLTPLNEYEEIEIPNVRRFCTHEPNFKATRDQILKGSGGVGVKLAALQVPVGGEIGGGGNNSVDDSYNCVSLDTEWIYPTKDDYIKAVKSVGLQDYLTSSKYASVYIITGIKTGRQPSIALKRSSEIEGHTQLGIDMGGWGNIGPRGDGSKTRNTMQSSEGSSDIVIGVRVRKLSYKKQYWLFGKRILTDKPYDEGAEMVGENRAKDLKEDYDVDELELEEEMEGSVKIDEQEPGGEIVTWVVPEIAR</sequence>
<protein>
    <submittedName>
        <fullName evidence="1">Uncharacterized protein</fullName>
    </submittedName>
</protein>
<dbReference type="OrthoDB" id="4500473at2759"/>
<proteinExistence type="predicted"/>
<dbReference type="EMBL" id="MU006232">
    <property type="protein sequence ID" value="KAF2823606.1"/>
    <property type="molecule type" value="Genomic_DNA"/>
</dbReference>
<accession>A0A6A6ZRZ9</accession>
<evidence type="ECO:0000313" key="1">
    <source>
        <dbReference type="EMBL" id="KAF2823606.1"/>
    </source>
</evidence>
<organism evidence="1 2">
    <name type="scientific">Ophiobolus disseminans</name>
    <dbReference type="NCBI Taxonomy" id="1469910"/>
    <lineage>
        <taxon>Eukaryota</taxon>
        <taxon>Fungi</taxon>
        <taxon>Dikarya</taxon>
        <taxon>Ascomycota</taxon>
        <taxon>Pezizomycotina</taxon>
        <taxon>Dothideomycetes</taxon>
        <taxon>Pleosporomycetidae</taxon>
        <taxon>Pleosporales</taxon>
        <taxon>Pleosporineae</taxon>
        <taxon>Phaeosphaeriaceae</taxon>
        <taxon>Ophiobolus</taxon>
    </lineage>
</organism>
<evidence type="ECO:0000313" key="2">
    <source>
        <dbReference type="Proteomes" id="UP000799424"/>
    </source>
</evidence>
<gene>
    <name evidence="1" type="ORF">CC86DRAFT_372543</name>
</gene>
<keyword evidence="2" id="KW-1185">Reference proteome</keyword>
<reference evidence="1" key="1">
    <citation type="journal article" date="2020" name="Stud. Mycol.">
        <title>101 Dothideomycetes genomes: a test case for predicting lifestyles and emergence of pathogens.</title>
        <authorList>
            <person name="Haridas S."/>
            <person name="Albert R."/>
            <person name="Binder M."/>
            <person name="Bloem J."/>
            <person name="Labutti K."/>
            <person name="Salamov A."/>
            <person name="Andreopoulos B."/>
            <person name="Baker S."/>
            <person name="Barry K."/>
            <person name="Bills G."/>
            <person name="Bluhm B."/>
            <person name="Cannon C."/>
            <person name="Castanera R."/>
            <person name="Culley D."/>
            <person name="Daum C."/>
            <person name="Ezra D."/>
            <person name="Gonzalez J."/>
            <person name="Henrissat B."/>
            <person name="Kuo A."/>
            <person name="Liang C."/>
            <person name="Lipzen A."/>
            <person name="Lutzoni F."/>
            <person name="Magnuson J."/>
            <person name="Mondo S."/>
            <person name="Nolan M."/>
            <person name="Ohm R."/>
            <person name="Pangilinan J."/>
            <person name="Park H.-J."/>
            <person name="Ramirez L."/>
            <person name="Alfaro M."/>
            <person name="Sun H."/>
            <person name="Tritt A."/>
            <person name="Yoshinaga Y."/>
            <person name="Zwiers L.-H."/>
            <person name="Turgeon B."/>
            <person name="Goodwin S."/>
            <person name="Spatafora J."/>
            <person name="Crous P."/>
            <person name="Grigoriev I."/>
        </authorList>
    </citation>
    <scope>NUCLEOTIDE SEQUENCE</scope>
    <source>
        <strain evidence="1">CBS 113818</strain>
    </source>
</reference>
<dbReference type="AlphaFoldDB" id="A0A6A6ZRZ9"/>